<dbReference type="GO" id="GO:0005829">
    <property type="term" value="C:cytosol"/>
    <property type="evidence" value="ECO:0007669"/>
    <property type="project" value="TreeGrafter"/>
</dbReference>
<dbReference type="Pfam" id="PF01168">
    <property type="entry name" value="Ala_racemase_N"/>
    <property type="match status" value="1"/>
</dbReference>
<evidence type="ECO:0000256" key="3">
    <source>
        <dbReference type="ARBA" id="ARBA00023235"/>
    </source>
</evidence>
<dbReference type="InterPro" id="IPR001608">
    <property type="entry name" value="Ala_racemase_N"/>
</dbReference>
<dbReference type="SMART" id="SM01005">
    <property type="entry name" value="Ala_racemase_C"/>
    <property type="match status" value="1"/>
</dbReference>
<dbReference type="PROSITE" id="PS00395">
    <property type="entry name" value="ALANINE_RACEMASE"/>
    <property type="match status" value="1"/>
</dbReference>
<dbReference type="InterPro" id="IPR020622">
    <property type="entry name" value="Ala_racemase_pyridoxalP-BS"/>
</dbReference>
<dbReference type="GO" id="GO:0030170">
    <property type="term" value="F:pyridoxal phosphate binding"/>
    <property type="evidence" value="ECO:0007669"/>
    <property type="project" value="UniProtKB-UniRule"/>
</dbReference>
<comment type="cofactor">
    <cofactor evidence="1 4 5">
        <name>pyridoxal 5'-phosphate</name>
        <dbReference type="ChEBI" id="CHEBI:597326"/>
    </cofactor>
</comment>
<dbReference type="STRING" id="526218.Sterm_2736"/>
<dbReference type="EC" id="5.1.1.1" evidence="4"/>
<proteinExistence type="inferred from homology"/>
<reference evidence="9" key="1">
    <citation type="submission" date="2009-09" db="EMBL/GenBank/DDBJ databases">
        <title>The complete chromosome of Sebaldella termitidis ATCC 33386.</title>
        <authorList>
            <consortium name="US DOE Joint Genome Institute (JGI-PGF)"/>
            <person name="Lucas S."/>
            <person name="Copeland A."/>
            <person name="Lapidus A."/>
            <person name="Glavina del Rio T."/>
            <person name="Dalin E."/>
            <person name="Tice H."/>
            <person name="Bruce D."/>
            <person name="Goodwin L."/>
            <person name="Pitluck S."/>
            <person name="Kyrpides N."/>
            <person name="Mavromatis K."/>
            <person name="Ivanova N."/>
            <person name="Mikhailova N."/>
            <person name="Sims D."/>
            <person name="Meincke L."/>
            <person name="Brettin T."/>
            <person name="Detter J.C."/>
            <person name="Han C."/>
            <person name="Larimer F."/>
            <person name="Land M."/>
            <person name="Hauser L."/>
            <person name="Markowitz V."/>
            <person name="Cheng J.F."/>
            <person name="Hugenholtz P."/>
            <person name="Woyke T."/>
            <person name="Wu D."/>
            <person name="Eisen J.A."/>
        </authorList>
    </citation>
    <scope>NUCLEOTIDE SEQUENCE [LARGE SCALE GENOMIC DNA]</scope>
    <source>
        <strain evidence="9">ATCC 33386 / NCTC 11300</strain>
    </source>
</reference>
<gene>
    <name evidence="8" type="ordered locus">Sterm_2736</name>
</gene>
<dbReference type="PANTHER" id="PTHR30511">
    <property type="entry name" value="ALANINE RACEMASE"/>
    <property type="match status" value="1"/>
</dbReference>
<dbReference type="GO" id="GO:0030632">
    <property type="term" value="P:D-alanine biosynthetic process"/>
    <property type="evidence" value="ECO:0007669"/>
    <property type="project" value="UniProtKB-UniRule"/>
</dbReference>
<protein>
    <recommendedName>
        <fullName evidence="4">Alanine racemase</fullName>
        <ecNumber evidence="4">5.1.1.1</ecNumber>
    </recommendedName>
</protein>
<evidence type="ECO:0000256" key="2">
    <source>
        <dbReference type="ARBA" id="ARBA00022898"/>
    </source>
</evidence>
<comment type="catalytic activity">
    <reaction evidence="4">
        <text>L-alanine = D-alanine</text>
        <dbReference type="Rhea" id="RHEA:20249"/>
        <dbReference type="ChEBI" id="CHEBI:57416"/>
        <dbReference type="ChEBI" id="CHEBI:57972"/>
        <dbReference type="EC" id="5.1.1.1"/>
    </reaction>
</comment>
<dbReference type="InterPro" id="IPR000821">
    <property type="entry name" value="Ala_racemase"/>
</dbReference>
<dbReference type="Pfam" id="PF00842">
    <property type="entry name" value="Ala_racemase_C"/>
    <property type="match status" value="1"/>
</dbReference>
<accession>D1AMK7</accession>
<evidence type="ECO:0000256" key="1">
    <source>
        <dbReference type="ARBA" id="ARBA00001933"/>
    </source>
</evidence>
<feature type="active site" description="Proton acceptor; specific for D-alanine" evidence="4">
    <location>
        <position position="33"/>
    </location>
</feature>
<dbReference type="PRINTS" id="PR00992">
    <property type="entry name" value="ALARACEMASE"/>
</dbReference>
<feature type="binding site" evidence="4 6">
    <location>
        <position position="127"/>
    </location>
    <ligand>
        <name>substrate</name>
    </ligand>
</feature>
<evidence type="ECO:0000313" key="9">
    <source>
        <dbReference type="Proteomes" id="UP000000845"/>
    </source>
</evidence>
<dbReference type="SUPFAM" id="SSF51419">
    <property type="entry name" value="PLP-binding barrel"/>
    <property type="match status" value="1"/>
</dbReference>
<keyword evidence="9" id="KW-1185">Reference proteome</keyword>
<comment type="function">
    <text evidence="4">Catalyzes the interconversion of L-alanine and D-alanine. May also act on other amino acids.</text>
</comment>
<comment type="pathway">
    <text evidence="4">Amino-acid biosynthesis; D-alanine biosynthesis; D-alanine from L-alanine: step 1/1.</text>
</comment>
<dbReference type="Gene3D" id="2.40.37.10">
    <property type="entry name" value="Lyase, Ornithine Decarboxylase, Chain A, domain 1"/>
    <property type="match status" value="1"/>
</dbReference>
<dbReference type="Gene3D" id="3.20.20.10">
    <property type="entry name" value="Alanine racemase"/>
    <property type="match status" value="1"/>
</dbReference>
<dbReference type="CDD" id="cd00430">
    <property type="entry name" value="PLPDE_III_AR"/>
    <property type="match status" value="1"/>
</dbReference>
<dbReference type="NCBIfam" id="TIGR00492">
    <property type="entry name" value="alr"/>
    <property type="match status" value="1"/>
</dbReference>
<dbReference type="InterPro" id="IPR009006">
    <property type="entry name" value="Ala_racemase/Decarboxylase_C"/>
</dbReference>
<dbReference type="FunFam" id="3.20.20.10:FF:000002">
    <property type="entry name" value="Alanine racemase"/>
    <property type="match status" value="1"/>
</dbReference>
<dbReference type="GO" id="GO:0008784">
    <property type="term" value="F:alanine racemase activity"/>
    <property type="evidence" value="ECO:0007669"/>
    <property type="project" value="UniProtKB-UniRule"/>
</dbReference>
<reference evidence="8 9" key="2">
    <citation type="journal article" date="2010" name="Stand. Genomic Sci.">
        <title>Complete genome sequence of Sebaldella termitidis type strain (NCTC 11300).</title>
        <authorList>
            <person name="Harmon-Smith M."/>
            <person name="Celia L."/>
            <person name="Chertkov O."/>
            <person name="Lapidus A."/>
            <person name="Copeland A."/>
            <person name="Glavina Del Rio T."/>
            <person name="Nolan M."/>
            <person name="Lucas S."/>
            <person name="Tice H."/>
            <person name="Cheng J.F."/>
            <person name="Han C."/>
            <person name="Detter J.C."/>
            <person name="Bruce D."/>
            <person name="Goodwin L."/>
            <person name="Pitluck S."/>
            <person name="Pati A."/>
            <person name="Liolios K."/>
            <person name="Ivanova N."/>
            <person name="Mavromatis K."/>
            <person name="Mikhailova N."/>
            <person name="Chen A."/>
            <person name="Palaniappan K."/>
            <person name="Land M."/>
            <person name="Hauser L."/>
            <person name="Chang Y.J."/>
            <person name="Jeffries C.D."/>
            <person name="Brettin T."/>
            <person name="Goker M."/>
            <person name="Beck B."/>
            <person name="Bristow J."/>
            <person name="Eisen J.A."/>
            <person name="Markowitz V."/>
            <person name="Hugenholtz P."/>
            <person name="Kyrpides N.C."/>
            <person name="Klenk H.P."/>
            <person name="Chen F."/>
        </authorList>
    </citation>
    <scope>NUCLEOTIDE SEQUENCE [LARGE SCALE GENOMIC DNA]</scope>
    <source>
        <strain evidence="9">ATCC 33386 / NCTC 11300</strain>
    </source>
</reference>
<dbReference type="InterPro" id="IPR011079">
    <property type="entry name" value="Ala_racemase_C"/>
</dbReference>
<feature type="active site" description="Proton acceptor; specific for L-alanine" evidence="4">
    <location>
        <position position="250"/>
    </location>
</feature>
<evidence type="ECO:0000313" key="8">
    <source>
        <dbReference type="EMBL" id="ACZ09581.1"/>
    </source>
</evidence>
<dbReference type="KEGG" id="str:Sterm_2736"/>
<evidence type="ECO:0000259" key="7">
    <source>
        <dbReference type="SMART" id="SM01005"/>
    </source>
</evidence>
<keyword evidence="2 4" id="KW-0663">Pyridoxal phosphate</keyword>
<keyword evidence="3 4" id="KW-0413">Isomerase</keyword>
<sequence>MRSWAEINLDNLRHNINILKTIAGDSMLLPAIKADAYGHGIAEVFNVLISEGIKWVGVATFNEAEKLRKLDKATNILVFGPVETEDMRKAIDMNIAFPLTSMDEIDFLNENNLAPRVHLAVDTGMGRIGFSRNSLDEVKRKTEENSKINVEGIFSHLSSADTSPEYTKRQLEDFKKIVEKFPKIKYRHILNSFGSMQFSESKYDIIRPGIILYGGIKKENAFSYDFKPVMALKSRVSFIKKLENNSFISYNRKYEGRAGEKIATVSIGYADGIRRDLTGKGEVVINNRRCRIAGTICMDQLMVSIPEDLEVNVGDTVEFFGENIHIEEVAEKCGTISYEILCGIGQRVTRIYVGEK</sequence>
<dbReference type="HOGENOM" id="CLU_028393_2_2_0"/>
<dbReference type="HAMAP" id="MF_01201">
    <property type="entry name" value="Ala_racemase"/>
    <property type="match status" value="1"/>
</dbReference>
<dbReference type="RefSeq" id="WP_012862175.1">
    <property type="nucleotide sequence ID" value="NC_013517.1"/>
</dbReference>
<evidence type="ECO:0000256" key="4">
    <source>
        <dbReference type="HAMAP-Rule" id="MF_01201"/>
    </source>
</evidence>
<dbReference type="Proteomes" id="UP000000845">
    <property type="component" value="Chromosome"/>
</dbReference>
<dbReference type="EMBL" id="CP001739">
    <property type="protein sequence ID" value="ACZ09581.1"/>
    <property type="molecule type" value="Genomic_DNA"/>
</dbReference>
<dbReference type="eggNOG" id="COG0787">
    <property type="taxonomic scope" value="Bacteria"/>
</dbReference>
<feature type="domain" description="Alanine racemase C-terminal" evidence="7">
    <location>
        <begin position="229"/>
        <end position="353"/>
    </location>
</feature>
<organism evidence="8 9">
    <name type="scientific">Sebaldella termitidis (strain ATCC 33386 / NCTC 11300)</name>
    <dbReference type="NCBI Taxonomy" id="526218"/>
    <lineage>
        <taxon>Bacteria</taxon>
        <taxon>Fusobacteriati</taxon>
        <taxon>Fusobacteriota</taxon>
        <taxon>Fusobacteriia</taxon>
        <taxon>Fusobacteriales</taxon>
        <taxon>Leptotrichiaceae</taxon>
        <taxon>Sebaldella</taxon>
    </lineage>
</organism>
<name>D1AMK7_SEBTE</name>
<dbReference type="PANTHER" id="PTHR30511:SF0">
    <property type="entry name" value="ALANINE RACEMASE, CATABOLIC-RELATED"/>
    <property type="match status" value="1"/>
</dbReference>
<dbReference type="SUPFAM" id="SSF50621">
    <property type="entry name" value="Alanine racemase C-terminal domain-like"/>
    <property type="match status" value="1"/>
</dbReference>
<evidence type="ECO:0000256" key="6">
    <source>
        <dbReference type="PIRSR" id="PIRSR600821-52"/>
    </source>
</evidence>
<evidence type="ECO:0000256" key="5">
    <source>
        <dbReference type="PIRSR" id="PIRSR600821-50"/>
    </source>
</evidence>
<dbReference type="InterPro" id="IPR029066">
    <property type="entry name" value="PLP-binding_barrel"/>
</dbReference>
<comment type="similarity">
    <text evidence="4">Belongs to the alanine racemase family.</text>
</comment>
<dbReference type="UniPathway" id="UPA00042">
    <property type="reaction ID" value="UER00497"/>
</dbReference>
<feature type="modified residue" description="N6-(pyridoxal phosphate)lysine" evidence="4 5">
    <location>
        <position position="33"/>
    </location>
</feature>
<dbReference type="AlphaFoldDB" id="D1AMK7"/>
<feature type="binding site" evidence="4 6">
    <location>
        <position position="298"/>
    </location>
    <ligand>
        <name>substrate</name>
    </ligand>
</feature>